<dbReference type="PROSITE" id="PS00982">
    <property type="entry name" value="PHYTOENE_DH"/>
    <property type="match status" value="1"/>
</dbReference>
<dbReference type="InterPro" id="IPR014105">
    <property type="entry name" value="Carotenoid/retinoid_OxRdtase"/>
</dbReference>
<dbReference type="GO" id="GO:0016166">
    <property type="term" value="F:phytoene dehydrogenase activity"/>
    <property type="evidence" value="ECO:0007669"/>
    <property type="project" value="UniProtKB-ARBA"/>
</dbReference>
<dbReference type="Gene3D" id="3.50.50.60">
    <property type="entry name" value="FAD/NAD(P)-binding domain"/>
    <property type="match status" value="2"/>
</dbReference>
<evidence type="ECO:0000256" key="3">
    <source>
        <dbReference type="ARBA" id="ARBA00006046"/>
    </source>
</evidence>
<evidence type="ECO:0000313" key="12">
    <source>
        <dbReference type="Proteomes" id="UP000650833"/>
    </source>
</evidence>
<evidence type="ECO:0000256" key="4">
    <source>
        <dbReference type="ARBA" id="ARBA00013293"/>
    </source>
</evidence>
<keyword evidence="9" id="KW-1133">Transmembrane helix</keyword>
<accession>A0A8H7RIY5</accession>
<proteinExistence type="inferred from homology"/>
<dbReference type="Proteomes" id="UP000650833">
    <property type="component" value="Unassembled WGS sequence"/>
</dbReference>
<keyword evidence="9" id="KW-0812">Transmembrane</keyword>
<evidence type="ECO:0000313" key="11">
    <source>
        <dbReference type="EMBL" id="KAG2211122.1"/>
    </source>
</evidence>
<keyword evidence="12" id="KW-1185">Reference proteome</keyword>
<evidence type="ECO:0000256" key="5">
    <source>
        <dbReference type="ARBA" id="ARBA00022746"/>
    </source>
</evidence>
<dbReference type="SUPFAM" id="SSF51905">
    <property type="entry name" value="FAD/NAD(P)-binding domain"/>
    <property type="match status" value="1"/>
</dbReference>
<protein>
    <recommendedName>
        <fullName evidence="4">Phytoene desaturase</fullName>
    </recommendedName>
    <alternativeName>
        <fullName evidence="7">Phytoene desaturase (3,4-didehydrolycopene-forming)</fullName>
    </alternativeName>
</protein>
<sequence length="586" mass="66655">MSKKHIVIIGAGVGGTATAARLAREGFKVTVVEKNDFGGGRCSLIHHNGHRFDQGPSLYLMPKYFEDAFADLDERIEDHLELLRCDNNYKVHFDDGEAIQLSSDLTRMKSELDRVEGPLGFGRFLDFMKETHIHYESGTLIALKKNFESIWDLIRIKYAPEIFRLHLFGKIYGRASKYFKTKKMRMAFTFQTMYMGMSPYDAPAVYSLLQYTEFAEGIWYPRGGFNMVVQKLEAIAKNKYDAEFIYNAPVSKINTNDTTKQVTGVTLENGEIIEADAVICNADLVYAYHNLLPPCRWTQNTLASKKLTSSSISFYWSMSTKVPQLDVHNIFLAEAYQESFDEIFKDFGLPSEASFYVNVPSRIDPTAAPADKDSIIVLVPIGHMKSKTGDATIENYPEMVKKARKMVLEVIERRLGMSNFSNLIEHEQVNDPAIWQSKFNLWRGSILGLSHDVFQVLWFRPSTKDSTGRYNNLFFVGASTHPGTGVPIVLAGSKLTSDQVVKSFGKAPRARKIEIENKQAPLEENGQISSSFSQLWVWLRVIFWVLFLFFYFFPQSNNGQTPASFINNHLPNVFRAKDSYLDVDMI</sequence>
<feature type="transmembrane region" description="Helical" evidence="9">
    <location>
        <begin position="535"/>
        <end position="553"/>
    </location>
</feature>
<keyword evidence="5 8" id="KW-0125">Carotenoid biosynthesis</keyword>
<evidence type="ECO:0000256" key="1">
    <source>
        <dbReference type="ARBA" id="ARBA00001911"/>
    </source>
</evidence>
<dbReference type="InterPro" id="IPR002937">
    <property type="entry name" value="Amino_oxidase"/>
</dbReference>
<comment type="cofactor">
    <cofactor evidence="1">
        <name>NAD(+)</name>
        <dbReference type="ChEBI" id="CHEBI:57540"/>
    </cofactor>
</comment>
<evidence type="ECO:0000256" key="8">
    <source>
        <dbReference type="RuleBase" id="RU362075"/>
    </source>
</evidence>
<organism evidence="11 12">
    <name type="scientific">Mucor plumbeus</name>
    <dbReference type="NCBI Taxonomy" id="97098"/>
    <lineage>
        <taxon>Eukaryota</taxon>
        <taxon>Fungi</taxon>
        <taxon>Fungi incertae sedis</taxon>
        <taxon>Mucoromycota</taxon>
        <taxon>Mucoromycotina</taxon>
        <taxon>Mucoromycetes</taxon>
        <taxon>Mucorales</taxon>
        <taxon>Mucorineae</taxon>
        <taxon>Mucoraceae</taxon>
        <taxon>Mucor</taxon>
    </lineage>
</organism>
<evidence type="ECO:0000256" key="7">
    <source>
        <dbReference type="ARBA" id="ARBA00034551"/>
    </source>
</evidence>
<dbReference type="InterPro" id="IPR036188">
    <property type="entry name" value="FAD/NAD-bd_sf"/>
</dbReference>
<dbReference type="Pfam" id="PF01593">
    <property type="entry name" value="Amino_oxidase"/>
    <property type="match status" value="1"/>
</dbReference>
<evidence type="ECO:0000256" key="6">
    <source>
        <dbReference type="ARBA" id="ARBA00023002"/>
    </source>
</evidence>
<keyword evidence="6 8" id="KW-0560">Oxidoreductase</keyword>
<dbReference type="AlphaFoldDB" id="A0A8H7RIY5"/>
<dbReference type="NCBIfam" id="TIGR02734">
    <property type="entry name" value="crtI_fam"/>
    <property type="match status" value="1"/>
</dbReference>
<comment type="caution">
    <text evidence="11">The sequence shown here is derived from an EMBL/GenBank/DDBJ whole genome shotgun (WGS) entry which is preliminary data.</text>
</comment>
<evidence type="ECO:0000256" key="9">
    <source>
        <dbReference type="SAM" id="Phobius"/>
    </source>
</evidence>
<dbReference type="PANTHER" id="PTHR43734:SF1">
    <property type="entry name" value="PHYTOENE DESATURASE"/>
    <property type="match status" value="1"/>
</dbReference>
<dbReference type="PANTHER" id="PTHR43734">
    <property type="entry name" value="PHYTOENE DESATURASE"/>
    <property type="match status" value="1"/>
</dbReference>
<keyword evidence="9" id="KW-0472">Membrane</keyword>
<evidence type="ECO:0000259" key="10">
    <source>
        <dbReference type="Pfam" id="PF01593"/>
    </source>
</evidence>
<dbReference type="InterPro" id="IPR008150">
    <property type="entry name" value="Phytoene_DH_bac_CS"/>
</dbReference>
<gene>
    <name evidence="11" type="ORF">INT46_004498</name>
</gene>
<dbReference type="GO" id="GO:0016117">
    <property type="term" value="P:carotenoid biosynthetic process"/>
    <property type="evidence" value="ECO:0007669"/>
    <property type="project" value="UniProtKB-KW"/>
</dbReference>
<comment type="pathway">
    <text evidence="2 8">Carotenoid biosynthesis.</text>
</comment>
<feature type="domain" description="Amine oxidase" evidence="10">
    <location>
        <begin position="15"/>
        <end position="491"/>
    </location>
</feature>
<name>A0A8H7RIY5_9FUNG</name>
<reference evidence="11" key="1">
    <citation type="submission" date="2020-12" db="EMBL/GenBank/DDBJ databases">
        <title>Metabolic potential, ecology and presence of endohyphal bacteria is reflected in genomic diversity of Mucoromycotina.</title>
        <authorList>
            <person name="Muszewska A."/>
            <person name="Okrasinska A."/>
            <person name="Steczkiewicz K."/>
            <person name="Drgas O."/>
            <person name="Orlowska M."/>
            <person name="Perlinska-Lenart U."/>
            <person name="Aleksandrzak-Piekarczyk T."/>
            <person name="Szatraj K."/>
            <person name="Zielenkiewicz U."/>
            <person name="Pilsyk S."/>
            <person name="Malc E."/>
            <person name="Mieczkowski P."/>
            <person name="Kruszewska J.S."/>
            <person name="Biernat P."/>
            <person name="Pawlowska J."/>
        </authorList>
    </citation>
    <scope>NUCLEOTIDE SEQUENCE</scope>
    <source>
        <strain evidence="11">CBS 226.32</strain>
    </source>
</reference>
<dbReference type="FunFam" id="3.50.50.60:FF:000171">
    <property type="entry name" value="zeta-carotene-forming phytoene desaturase"/>
    <property type="match status" value="1"/>
</dbReference>
<dbReference type="OrthoDB" id="7777654at2759"/>
<dbReference type="EMBL" id="JAEPRC010000070">
    <property type="protein sequence ID" value="KAG2211122.1"/>
    <property type="molecule type" value="Genomic_DNA"/>
</dbReference>
<evidence type="ECO:0000256" key="2">
    <source>
        <dbReference type="ARBA" id="ARBA00004829"/>
    </source>
</evidence>
<comment type="similarity">
    <text evidence="3 8">Belongs to the carotenoid/retinoid oxidoreductase family.</text>
</comment>